<evidence type="ECO:0000313" key="10">
    <source>
        <dbReference type="EMBL" id="OJJ42372.1"/>
    </source>
</evidence>
<keyword evidence="7" id="KW-0539">Nucleus</keyword>
<dbReference type="GO" id="GO:0003677">
    <property type="term" value="F:DNA binding"/>
    <property type="evidence" value="ECO:0007669"/>
    <property type="project" value="UniProtKB-KW"/>
</dbReference>
<feature type="region of interest" description="Disordered" evidence="8">
    <location>
        <begin position="602"/>
        <end position="624"/>
    </location>
</feature>
<name>A0A1L9S5D0_9EURO</name>
<dbReference type="CDD" id="cd00067">
    <property type="entry name" value="GAL4"/>
    <property type="match status" value="1"/>
</dbReference>
<dbReference type="AlphaFoldDB" id="A0A1L9S5D0"/>
<dbReference type="PROSITE" id="PS50048">
    <property type="entry name" value="ZN2_CY6_FUNGAL_2"/>
    <property type="match status" value="1"/>
</dbReference>
<dbReference type="GO" id="GO:0008270">
    <property type="term" value="F:zinc ion binding"/>
    <property type="evidence" value="ECO:0007669"/>
    <property type="project" value="InterPro"/>
</dbReference>
<dbReference type="OrthoDB" id="2154091at2759"/>
<feature type="compositionally biased region" description="Polar residues" evidence="8">
    <location>
        <begin position="608"/>
        <end position="620"/>
    </location>
</feature>
<comment type="subcellular location">
    <subcellularLocation>
        <location evidence="1">Nucleus</location>
    </subcellularLocation>
</comment>
<feature type="region of interest" description="Disordered" evidence="8">
    <location>
        <begin position="75"/>
        <end position="114"/>
    </location>
</feature>
<dbReference type="CDD" id="cd12148">
    <property type="entry name" value="fungal_TF_MHR"/>
    <property type="match status" value="1"/>
</dbReference>
<evidence type="ECO:0000256" key="2">
    <source>
        <dbReference type="ARBA" id="ARBA00022723"/>
    </source>
</evidence>
<dbReference type="GeneID" id="34607359"/>
<evidence type="ECO:0000259" key="9">
    <source>
        <dbReference type="PROSITE" id="PS50048"/>
    </source>
</evidence>
<dbReference type="RefSeq" id="XP_022576882.1">
    <property type="nucleotide sequence ID" value="XM_022720894.1"/>
</dbReference>
<dbReference type="Proteomes" id="UP000184188">
    <property type="component" value="Unassembled WGS sequence"/>
</dbReference>
<keyword evidence="6" id="KW-0804">Transcription</keyword>
<dbReference type="EMBL" id="KV878360">
    <property type="protein sequence ID" value="OJJ42372.1"/>
    <property type="molecule type" value="Genomic_DNA"/>
</dbReference>
<dbReference type="PANTHER" id="PTHR31313:SF83">
    <property type="entry name" value="ZN(II)2CYS6 TRANSCRIPTION FACTOR (EUROFUNG)"/>
    <property type="match status" value="1"/>
</dbReference>
<evidence type="ECO:0000313" key="11">
    <source>
        <dbReference type="Proteomes" id="UP000184188"/>
    </source>
</evidence>
<sequence>MQQPSSRQRVSLACTTCRARRTRCDGQLPECGTCLRTGRQCEYVHDAERRKPPSKRYIEALHSRIESLERQLQQCHQETVDGVKSSARASRNPINPSAGASQNPVNPPRDPVDDLTDIYGRLDVAEDGHLRYFGASSYFNMLRRPPYDGDTTARGHLPMLSPSPALSSFPAPTQVDIPREVQDHLLDLYWTWQNPWQYLVHKDAFCRALEQGRHDEYCTPLLLHSVLALAARYSDDISLRTDPADANTAGDRLQWTAKSILQSEVEHPTVSTVVSVAILALREMSTNREAIGWTYIGIAVRIAYNLGLHLDCTPWRNQNQISEEQAEIRRIAWWGCYLLDKLFNIGLGRPSMIKEWDITALKPSLLRTVEYCPWQVPGNGVNIAIPVSRSISNMHYMCEIFQIVSNALDQIYAPNSRLSLVEKEDLASKTYLELETLYKNLPSFLKLPRSAQNPRPAHTYSLHLQYHTVTILLHRPFLRRRQELSPLSELLASTDLTHNQICTASAEAISSIMKAYRTHYTLRRIPISTVHAVGTGSVVHLLDATSRDPLRSPTAIRLLKFNMTCLKEMSTAWTWGLRAIRSLQILAEGWAVNEKLFLHAPRDDPKHSSQTQDSIQQSNEVAPGWWEGSPANNINWLLDFDSGLDHEPADMFDFNNGVWAIFS</sequence>
<evidence type="ECO:0000256" key="6">
    <source>
        <dbReference type="ARBA" id="ARBA00023163"/>
    </source>
</evidence>
<dbReference type="VEuPathDB" id="FungiDB:ASPZODRAFT_105265"/>
<accession>A0A1L9S5D0</accession>
<keyword evidence="2" id="KW-0479">Metal-binding</keyword>
<reference evidence="11" key="1">
    <citation type="journal article" date="2017" name="Genome Biol.">
        <title>Comparative genomics reveals high biological diversity and specific adaptations in the industrially and medically important fungal genus Aspergillus.</title>
        <authorList>
            <person name="de Vries R.P."/>
            <person name="Riley R."/>
            <person name="Wiebenga A."/>
            <person name="Aguilar-Osorio G."/>
            <person name="Amillis S."/>
            <person name="Uchima C.A."/>
            <person name="Anderluh G."/>
            <person name="Asadollahi M."/>
            <person name="Askin M."/>
            <person name="Barry K."/>
            <person name="Battaglia E."/>
            <person name="Bayram O."/>
            <person name="Benocci T."/>
            <person name="Braus-Stromeyer S.A."/>
            <person name="Caldana C."/>
            <person name="Canovas D."/>
            <person name="Cerqueira G.C."/>
            <person name="Chen F."/>
            <person name="Chen W."/>
            <person name="Choi C."/>
            <person name="Clum A."/>
            <person name="Dos Santos R.A."/>
            <person name="Damasio A.R."/>
            <person name="Diallinas G."/>
            <person name="Emri T."/>
            <person name="Fekete E."/>
            <person name="Flipphi M."/>
            <person name="Freyberg S."/>
            <person name="Gallo A."/>
            <person name="Gournas C."/>
            <person name="Habgood R."/>
            <person name="Hainaut M."/>
            <person name="Harispe M.L."/>
            <person name="Henrissat B."/>
            <person name="Hilden K.S."/>
            <person name="Hope R."/>
            <person name="Hossain A."/>
            <person name="Karabika E."/>
            <person name="Karaffa L."/>
            <person name="Karanyi Z."/>
            <person name="Krasevec N."/>
            <person name="Kuo A."/>
            <person name="Kusch H."/>
            <person name="LaButti K."/>
            <person name="Lagendijk E.L."/>
            <person name="Lapidus A."/>
            <person name="Levasseur A."/>
            <person name="Lindquist E."/>
            <person name="Lipzen A."/>
            <person name="Logrieco A.F."/>
            <person name="MacCabe A."/>
            <person name="Maekelae M.R."/>
            <person name="Malavazi I."/>
            <person name="Melin P."/>
            <person name="Meyer V."/>
            <person name="Mielnichuk N."/>
            <person name="Miskei M."/>
            <person name="Molnar A.P."/>
            <person name="Mule G."/>
            <person name="Ngan C.Y."/>
            <person name="Orejas M."/>
            <person name="Orosz E."/>
            <person name="Ouedraogo J.P."/>
            <person name="Overkamp K.M."/>
            <person name="Park H.-S."/>
            <person name="Perrone G."/>
            <person name="Piumi F."/>
            <person name="Punt P.J."/>
            <person name="Ram A.F."/>
            <person name="Ramon A."/>
            <person name="Rauscher S."/>
            <person name="Record E."/>
            <person name="Riano-Pachon D.M."/>
            <person name="Robert V."/>
            <person name="Roehrig J."/>
            <person name="Ruller R."/>
            <person name="Salamov A."/>
            <person name="Salih N.S."/>
            <person name="Samson R.A."/>
            <person name="Sandor E."/>
            <person name="Sanguinetti M."/>
            <person name="Schuetze T."/>
            <person name="Sepcic K."/>
            <person name="Shelest E."/>
            <person name="Sherlock G."/>
            <person name="Sophianopoulou V."/>
            <person name="Squina F.M."/>
            <person name="Sun H."/>
            <person name="Susca A."/>
            <person name="Todd R.B."/>
            <person name="Tsang A."/>
            <person name="Unkles S.E."/>
            <person name="van de Wiele N."/>
            <person name="van Rossen-Uffink D."/>
            <person name="Oliveira J.V."/>
            <person name="Vesth T.C."/>
            <person name="Visser J."/>
            <person name="Yu J.-H."/>
            <person name="Zhou M."/>
            <person name="Andersen M.R."/>
            <person name="Archer D.B."/>
            <person name="Baker S.E."/>
            <person name="Benoit I."/>
            <person name="Brakhage A.A."/>
            <person name="Braus G.H."/>
            <person name="Fischer R."/>
            <person name="Frisvad J.C."/>
            <person name="Goldman G.H."/>
            <person name="Houbraken J."/>
            <person name="Oakley B."/>
            <person name="Pocsi I."/>
            <person name="Scazzocchio C."/>
            <person name="Seiboth B."/>
            <person name="vanKuyk P.A."/>
            <person name="Wortman J."/>
            <person name="Dyer P.S."/>
            <person name="Grigoriev I.V."/>
        </authorList>
    </citation>
    <scope>NUCLEOTIDE SEQUENCE [LARGE SCALE GENOMIC DNA]</scope>
    <source>
        <strain evidence="11">CBS 506.65</strain>
    </source>
</reference>
<dbReference type="GO" id="GO:0000981">
    <property type="term" value="F:DNA-binding transcription factor activity, RNA polymerase II-specific"/>
    <property type="evidence" value="ECO:0007669"/>
    <property type="project" value="InterPro"/>
</dbReference>
<dbReference type="InterPro" id="IPR051615">
    <property type="entry name" value="Transcr_Regulatory_Elem"/>
</dbReference>
<protein>
    <recommendedName>
        <fullName evidence="9">Zn(2)-C6 fungal-type domain-containing protein</fullName>
    </recommendedName>
</protein>
<evidence type="ECO:0000256" key="4">
    <source>
        <dbReference type="ARBA" id="ARBA00023015"/>
    </source>
</evidence>
<keyword evidence="5" id="KW-0238">DNA-binding</keyword>
<dbReference type="PROSITE" id="PS00463">
    <property type="entry name" value="ZN2_CY6_FUNGAL_1"/>
    <property type="match status" value="1"/>
</dbReference>
<keyword evidence="11" id="KW-1185">Reference proteome</keyword>
<evidence type="ECO:0000256" key="5">
    <source>
        <dbReference type="ARBA" id="ARBA00023125"/>
    </source>
</evidence>
<dbReference type="GO" id="GO:0006351">
    <property type="term" value="P:DNA-templated transcription"/>
    <property type="evidence" value="ECO:0007669"/>
    <property type="project" value="InterPro"/>
</dbReference>
<dbReference type="PANTHER" id="PTHR31313">
    <property type="entry name" value="TY1 ENHANCER ACTIVATOR"/>
    <property type="match status" value="1"/>
</dbReference>
<dbReference type="InterPro" id="IPR001138">
    <property type="entry name" value="Zn2Cys6_DnaBD"/>
</dbReference>
<feature type="compositionally biased region" description="Polar residues" evidence="8">
    <location>
        <begin position="87"/>
        <end position="102"/>
    </location>
</feature>
<dbReference type="SMART" id="SM00066">
    <property type="entry name" value="GAL4"/>
    <property type="match status" value="1"/>
</dbReference>
<dbReference type="InterPro" id="IPR036864">
    <property type="entry name" value="Zn2-C6_fun-type_DNA-bd_sf"/>
</dbReference>
<evidence type="ECO:0000256" key="8">
    <source>
        <dbReference type="SAM" id="MobiDB-lite"/>
    </source>
</evidence>
<dbReference type="STRING" id="1073090.A0A1L9S5D0"/>
<proteinExistence type="predicted"/>
<dbReference type="InterPro" id="IPR007219">
    <property type="entry name" value="XnlR_reg_dom"/>
</dbReference>
<dbReference type="SMART" id="SM00906">
    <property type="entry name" value="Fungal_trans"/>
    <property type="match status" value="1"/>
</dbReference>
<evidence type="ECO:0000256" key="3">
    <source>
        <dbReference type="ARBA" id="ARBA00022833"/>
    </source>
</evidence>
<dbReference type="Gene3D" id="4.10.240.10">
    <property type="entry name" value="Zn(2)-C6 fungal-type DNA-binding domain"/>
    <property type="match status" value="1"/>
</dbReference>
<dbReference type="Pfam" id="PF00172">
    <property type="entry name" value="Zn_clus"/>
    <property type="match status" value="1"/>
</dbReference>
<feature type="domain" description="Zn(2)-C6 fungal-type" evidence="9">
    <location>
        <begin position="13"/>
        <end position="43"/>
    </location>
</feature>
<evidence type="ECO:0000256" key="1">
    <source>
        <dbReference type="ARBA" id="ARBA00004123"/>
    </source>
</evidence>
<organism evidence="10 11">
    <name type="scientific">Penicilliopsis zonata CBS 506.65</name>
    <dbReference type="NCBI Taxonomy" id="1073090"/>
    <lineage>
        <taxon>Eukaryota</taxon>
        <taxon>Fungi</taxon>
        <taxon>Dikarya</taxon>
        <taxon>Ascomycota</taxon>
        <taxon>Pezizomycotina</taxon>
        <taxon>Eurotiomycetes</taxon>
        <taxon>Eurotiomycetidae</taxon>
        <taxon>Eurotiales</taxon>
        <taxon>Aspergillaceae</taxon>
        <taxon>Penicilliopsis</taxon>
    </lineage>
</organism>
<keyword evidence="3" id="KW-0862">Zinc</keyword>
<evidence type="ECO:0000256" key="7">
    <source>
        <dbReference type="ARBA" id="ARBA00023242"/>
    </source>
</evidence>
<gene>
    <name evidence="10" type="ORF">ASPZODRAFT_105265</name>
</gene>
<dbReference type="GO" id="GO:0005634">
    <property type="term" value="C:nucleus"/>
    <property type="evidence" value="ECO:0007669"/>
    <property type="project" value="UniProtKB-SubCell"/>
</dbReference>
<dbReference type="Pfam" id="PF04082">
    <property type="entry name" value="Fungal_trans"/>
    <property type="match status" value="1"/>
</dbReference>
<dbReference type="SUPFAM" id="SSF57701">
    <property type="entry name" value="Zn2/Cys6 DNA-binding domain"/>
    <property type="match status" value="1"/>
</dbReference>
<keyword evidence="4" id="KW-0805">Transcription regulation</keyword>